<dbReference type="PANTHER" id="PTHR13878">
    <property type="entry name" value="GULONOLACTONE OXIDASE"/>
    <property type="match status" value="1"/>
</dbReference>
<dbReference type="PROSITE" id="PS51387">
    <property type="entry name" value="FAD_PCMH"/>
    <property type="match status" value="1"/>
</dbReference>
<reference evidence="5 6" key="1">
    <citation type="submission" date="2019-04" db="EMBL/GenBank/DDBJ databases">
        <title>Friends and foes A comparative genomics study of 23 Aspergillus species from section Flavi.</title>
        <authorList>
            <consortium name="DOE Joint Genome Institute"/>
            <person name="Kjaerbolling I."/>
            <person name="Vesth T."/>
            <person name="Frisvad J.C."/>
            <person name="Nybo J.L."/>
            <person name="Theobald S."/>
            <person name="Kildgaard S."/>
            <person name="Isbrandt T."/>
            <person name="Kuo A."/>
            <person name="Sato A."/>
            <person name="Lyhne E.K."/>
            <person name="Kogle M.E."/>
            <person name="Wiebenga A."/>
            <person name="Kun R.S."/>
            <person name="Lubbers R.J."/>
            <person name="Makela M.R."/>
            <person name="Barry K."/>
            <person name="Chovatia M."/>
            <person name="Clum A."/>
            <person name="Daum C."/>
            <person name="Haridas S."/>
            <person name="He G."/>
            <person name="LaButti K."/>
            <person name="Lipzen A."/>
            <person name="Mondo S."/>
            <person name="Riley R."/>
            <person name="Salamov A."/>
            <person name="Simmons B.A."/>
            <person name="Magnuson J.K."/>
            <person name="Henrissat B."/>
            <person name="Mortensen U.H."/>
            <person name="Larsen T.O."/>
            <person name="Devries R.P."/>
            <person name="Grigoriev I.V."/>
            <person name="Machida M."/>
            <person name="Baker S.E."/>
            <person name="Andersen M.R."/>
        </authorList>
    </citation>
    <scope>NUCLEOTIDE SEQUENCE [LARGE SCALE GENOMIC DNA]</scope>
    <source>
        <strain evidence="5 6">CBS 117626</strain>
    </source>
</reference>
<name>A0A5N6V9V8_ASPTM</name>
<dbReference type="OrthoDB" id="9983560at2759"/>
<keyword evidence="3" id="KW-0732">Signal</keyword>
<dbReference type="SUPFAM" id="SSF56176">
    <property type="entry name" value="FAD-binding/transporter-associated domain-like"/>
    <property type="match status" value="1"/>
</dbReference>
<dbReference type="GO" id="GO:0071949">
    <property type="term" value="F:FAD binding"/>
    <property type="evidence" value="ECO:0007669"/>
    <property type="project" value="InterPro"/>
</dbReference>
<dbReference type="InterPro" id="IPR016169">
    <property type="entry name" value="FAD-bd_PCMH_sub2"/>
</dbReference>
<accession>A0A5N6V9V8</accession>
<organism evidence="5 6">
    <name type="scientific">Aspergillus tamarii</name>
    <dbReference type="NCBI Taxonomy" id="41984"/>
    <lineage>
        <taxon>Eukaryota</taxon>
        <taxon>Fungi</taxon>
        <taxon>Dikarya</taxon>
        <taxon>Ascomycota</taxon>
        <taxon>Pezizomycotina</taxon>
        <taxon>Eurotiomycetes</taxon>
        <taxon>Eurotiomycetidae</taxon>
        <taxon>Eurotiales</taxon>
        <taxon>Aspergillaceae</taxon>
        <taxon>Aspergillus</taxon>
        <taxon>Aspergillus subgen. Circumdati</taxon>
    </lineage>
</organism>
<evidence type="ECO:0000259" key="4">
    <source>
        <dbReference type="PROSITE" id="PS51387"/>
    </source>
</evidence>
<dbReference type="InterPro" id="IPR016166">
    <property type="entry name" value="FAD-bd_PCMH"/>
</dbReference>
<dbReference type="AlphaFoldDB" id="A0A5N6V9V8"/>
<dbReference type="InterPro" id="IPR036318">
    <property type="entry name" value="FAD-bd_PCMH-like_sf"/>
</dbReference>
<dbReference type="Pfam" id="PF01565">
    <property type="entry name" value="FAD_binding_4"/>
    <property type="match status" value="1"/>
</dbReference>
<sequence>MKGSWMLAAATAALTSTAFANDSNCYCLPGDSCWPSASSWESLNSTVGGRLVATVPIGSPCHDPNYDAAACAALKSDWTTPLPHLESSSSIMQTYFANQSCDPFTAQSRPCLLGNFVSYAVNVSSSDDVIAAVNFAKENNIRFVIKNTGHDYMGRSTGAGALSVWTHHLNDVEYKDWSDSYYQGPAFKVSAGVMGYQILNAAHAKGLTVVTGECPTVGLAGGYIQGGGHSALSTKFGLGADNTLAFEVVTADGKLVTASRSQNSDLYWALSGGGAGNYGVVMSVTVKAHPDAKISGAGLQFAATANNTEAFWEAVAKFHTLLPGMTDTGVTVIYQMVSGVFAINPLTAYNKTADDVKSILAPFTTALTDLGIAYKVSYTEYDSYYDHYNKYMGPLPYGNLAVATYQYGGRLIPRNVLENNPTGMASVLRNLTSHGVVAVGVGMNVSQPGNVSNAIFPALRNAAVTMQIGTGWNETAPWSQMVADQYKITNEYVPQLEAVTPGSGCYQNEGNFRQPNWKETFFGRNYSPLLKIKSKWDPNNFFYVLKGVGSDAWSVSESGRMCRAH</sequence>
<dbReference type="Gene3D" id="3.30.465.10">
    <property type="match status" value="2"/>
</dbReference>
<dbReference type="Proteomes" id="UP000326950">
    <property type="component" value="Unassembled WGS sequence"/>
</dbReference>
<evidence type="ECO:0000256" key="3">
    <source>
        <dbReference type="SAM" id="SignalP"/>
    </source>
</evidence>
<evidence type="ECO:0000256" key="2">
    <source>
        <dbReference type="ARBA" id="ARBA00023002"/>
    </source>
</evidence>
<dbReference type="Pfam" id="PF08031">
    <property type="entry name" value="BBE"/>
    <property type="match status" value="1"/>
</dbReference>
<proteinExistence type="inferred from homology"/>
<evidence type="ECO:0000256" key="1">
    <source>
        <dbReference type="ARBA" id="ARBA00005466"/>
    </source>
</evidence>
<evidence type="ECO:0000313" key="6">
    <source>
        <dbReference type="Proteomes" id="UP000326950"/>
    </source>
</evidence>
<feature type="domain" description="FAD-binding PCMH-type" evidence="4">
    <location>
        <begin position="113"/>
        <end position="291"/>
    </location>
</feature>
<comment type="similarity">
    <text evidence="1">Belongs to the oxygen-dependent FAD-linked oxidoreductase family.</text>
</comment>
<dbReference type="PANTHER" id="PTHR13878:SF91">
    <property type="entry name" value="FAD BINDING DOMAIN PROTEIN (AFU_ORTHOLOGUE AFUA_6G12070)-RELATED"/>
    <property type="match status" value="1"/>
</dbReference>
<dbReference type="InterPro" id="IPR006094">
    <property type="entry name" value="Oxid_FAD_bind_N"/>
</dbReference>
<feature type="signal peptide" evidence="3">
    <location>
        <begin position="1"/>
        <end position="20"/>
    </location>
</feature>
<feature type="chain" id="PRO_5025023895" description="FAD-binding PCMH-type domain-containing protein" evidence="3">
    <location>
        <begin position="21"/>
        <end position="565"/>
    </location>
</feature>
<dbReference type="GO" id="GO:0016491">
    <property type="term" value="F:oxidoreductase activity"/>
    <property type="evidence" value="ECO:0007669"/>
    <property type="project" value="UniProtKB-KW"/>
</dbReference>
<gene>
    <name evidence="5" type="ORF">BDV40DRAFT_152318</name>
</gene>
<protein>
    <recommendedName>
        <fullName evidence="4">FAD-binding PCMH-type domain-containing protein</fullName>
    </recommendedName>
</protein>
<keyword evidence="2" id="KW-0560">Oxidoreductase</keyword>
<dbReference type="InterPro" id="IPR012951">
    <property type="entry name" value="BBE"/>
</dbReference>
<keyword evidence="6" id="KW-1185">Reference proteome</keyword>
<evidence type="ECO:0000313" key="5">
    <source>
        <dbReference type="EMBL" id="KAE8167684.1"/>
    </source>
</evidence>
<dbReference type="InterPro" id="IPR050432">
    <property type="entry name" value="FAD-linked_Oxidoreductases_BP"/>
</dbReference>
<dbReference type="EMBL" id="ML738588">
    <property type="protein sequence ID" value="KAE8167684.1"/>
    <property type="molecule type" value="Genomic_DNA"/>
</dbReference>